<reference evidence="2" key="1">
    <citation type="submission" date="2020-04" db="EMBL/GenBank/DDBJ databases">
        <authorList>
            <person name="Zhang T."/>
        </authorList>
    </citation>
    <scope>NUCLEOTIDE SEQUENCE</scope>
    <source>
        <strain evidence="2">HKST-UBA01</strain>
    </source>
</reference>
<accession>A0A956LZF2</accession>
<dbReference type="EMBL" id="JAGQHR010000281">
    <property type="protein sequence ID" value="MCA9728013.1"/>
    <property type="molecule type" value="Genomic_DNA"/>
</dbReference>
<evidence type="ECO:0000256" key="1">
    <source>
        <dbReference type="SAM" id="MobiDB-lite"/>
    </source>
</evidence>
<dbReference type="AlphaFoldDB" id="A0A956LZF2"/>
<name>A0A956LZF2_UNCEI</name>
<comment type="caution">
    <text evidence="2">The sequence shown here is derived from an EMBL/GenBank/DDBJ whole genome shotgun (WGS) entry which is preliminary data.</text>
</comment>
<protein>
    <submittedName>
        <fullName evidence="2">Uncharacterized protein</fullName>
    </submittedName>
</protein>
<dbReference type="Proteomes" id="UP000697710">
    <property type="component" value="Unassembled WGS sequence"/>
</dbReference>
<evidence type="ECO:0000313" key="3">
    <source>
        <dbReference type="Proteomes" id="UP000697710"/>
    </source>
</evidence>
<reference evidence="2" key="2">
    <citation type="journal article" date="2021" name="Microbiome">
        <title>Successional dynamics and alternative stable states in a saline activated sludge microbial community over 9 years.</title>
        <authorList>
            <person name="Wang Y."/>
            <person name="Ye J."/>
            <person name="Ju F."/>
            <person name="Liu L."/>
            <person name="Boyd J.A."/>
            <person name="Deng Y."/>
            <person name="Parks D.H."/>
            <person name="Jiang X."/>
            <person name="Yin X."/>
            <person name="Woodcroft B.J."/>
            <person name="Tyson G.W."/>
            <person name="Hugenholtz P."/>
            <person name="Polz M.F."/>
            <person name="Zhang T."/>
        </authorList>
    </citation>
    <scope>NUCLEOTIDE SEQUENCE</scope>
    <source>
        <strain evidence="2">HKST-UBA01</strain>
    </source>
</reference>
<feature type="region of interest" description="Disordered" evidence="1">
    <location>
        <begin position="141"/>
        <end position="165"/>
    </location>
</feature>
<proteinExistence type="predicted"/>
<sequence length="165" mass="17360">MTTRIYISRWLFAALSGWVALGTFVPVQGSTPGEKGEEAYTVSAAPYEGPTTAELEKAARPQGVQVVSEAKEPEVATIGSETNHTLTAEERQKLEAWLTAVAVLPMALPLEASAKLGHLSVPTDGTPELTTAEIAKRTAELAEQAAQEARGTAGNGSANEGRESR</sequence>
<organism evidence="2 3">
    <name type="scientific">Eiseniibacteriota bacterium</name>
    <dbReference type="NCBI Taxonomy" id="2212470"/>
    <lineage>
        <taxon>Bacteria</taxon>
        <taxon>Candidatus Eiseniibacteriota</taxon>
    </lineage>
</organism>
<evidence type="ECO:0000313" key="2">
    <source>
        <dbReference type="EMBL" id="MCA9728013.1"/>
    </source>
</evidence>
<gene>
    <name evidence="2" type="ORF">KC729_10050</name>
</gene>